<dbReference type="EMBL" id="FLOB01000014">
    <property type="protein sequence ID" value="SBS36727.1"/>
    <property type="molecule type" value="Genomic_DNA"/>
</dbReference>
<dbReference type="AlphaFoldDB" id="A0A1A8TSU0"/>
<dbReference type="InterPro" id="IPR043128">
    <property type="entry name" value="Rev_trsase/Diguanyl_cyclase"/>
</dbReference>
<dbReference type="InterPro" id="IPR029787">
    <property type="entry name" value="Nucleotide_cyclase"/>
</dbReference>
<dbReference type="SUPFAM" id="SSF55073">
    <property type="entry name" value="Nucleotide cyclase"/>
    <property type="match status" value="1"/>
</dbReference>
<dbReference type="PANTHER" id="PTHR44757:SF2">
    <property type="entry name" value="BIOFILM ARCHITECTURE MAINTENANCE PROTEIN MBAA"/>
    <property type="match status" value="1"/>
</dbReference>
<dbReference type="NCBIfam" id="TIGR00229">
    <property type="entry name" value="sensory_box"/>
    <property type="match status" value="1"/>
</dbReference>
<dbReference type="InterPro" id="IPR000160">
    <property type="entry name" value="GGDEF_dom"/>
</dbReference>
<dbReference type="GO" id="GO:0006355">
    <property type="term" value="P:regulation of DNA-templated transcription"/>
    <property type="evidence" value="ECO:0007669"/>
    <property type="project" value="InterPro"/>
</dbReference>
<dbReference type="GO" id="GO:0052621">
    <property type="term" value="F:diguanylate cyclase activity"/>
    <property type="evidence" value="ECO:0007669"/>
    <property type="project" value="UniProtKB-EC"/>
</dbReference>
<name>A0A1A8TSU0_9GAMM</name>
<dbReference type="Gene3D" id="3.30.70.270">
    <property type="match status" value="1"/>
</dbReference>
<dbReference type="InterPro" id="IPR013767">
    <property type="entry name" value="PAS_fold"/>
</dbReference>
<organism evidence="3 4">
    <name type="scientific">Marinomonas spartinae</name>
    <dbReference type="NCBI Taxonomy" id="1792290"/>
    <lineage>
        <taxon>Bacteria</taxon>
        <taxon>Pseudomonadati</taxon>
        <taxon>Pseudomonadota</taxon>
        <taxon>Gammaproteobacteria</taxon>
        <taxon>Oceanospirillales</taxon>
        <taxon>Oceanospirillaceae</taxon>
        <taxon>Marinomonas</taxon>
    </lineage>
</organism>
<gene>
    <name evidence="3" type="primary">ydaM_6</name>
    <name evidence="3" type="ORF">MSP8886_03823</name>
</gene>
<dbReference type="InterPro" id="IPR035965">
    <property type="entry name" value="PAS-like_dom_sf"/>
</dbReference>
<feature type="domain" description="GGDEF" evidence="2">
    <location>
        <begin position="160"/>
        <end position="197"/>
    </location>
</feature>
<dbReference type="Proteomes" id="UP000092544">
    <property type="component" value="Unassembled WGS sequence"/>
</dbReference>
<dbReference type="NCBIfam" id="TIGR00254">
    <property type="entry name" value="GGDEF"/>
    <property type="match status" value="1"/>
</dbReference>
<dbReference type="InterPro" id="IPR000014">
    <property type="entry name" value="PAS"/>
</dbReference>
<keyword evidence="3" id="KW-0548">Nucleotidyltransferase</keyword>
<proteinExistence type="predicted"/>
<evidence type="ECO:0000259" key="2">
    <source>
        <dbReference type="PROSITE" id="PS50887"/>
    </source>
</evidence>
<dbReference type="Pfam" id="PF00990">
    <property type="entry name" value="GGDEF"/>
    <property type="match status" value="1"/>
</dbReference>
<dbReference type="SUPFAM" id="SSF55785">
    <property type="entry name" value="PYP-like sensor domain (PAS domain)"/>
    <property type="match status" value="1"/>
</dbReference>
<dbReference type="Pfam" id="PF00989">
    <property type="entry name" value="PAS"/>
    <property type="match status" value="1"/>
</dbReference>
<reference evidence="3 4" key="1">
    <citation type="submission" date="2016-06" db="EMBL/GenBank/DDBJ databases">
        <authorList>
            <person name="Kjaerup R.B."/>
            <person name="Dalgaard T.S."/>
            <person name="Juul-Madsen H.R."/>
        </authorList>
    </citation>
    <scope>NUCLEOTIDE SEQUENCE [LARGE SCALE GENOMIC DNA]</scope>
    <source>
        <strain evidence="3 4">CECT 8886</strain>
    </source>
</reference>
<evidence type="ECO:0000313" key="3">
    <source>
        <dbReference type="EMBL" id="SBS36727.1"/>
    </source>
</evidence>
<evidence type="ECO:0000259" key="1">
    <source>
        <dbReference type="PROSITE" id="PS50112"/>
    </source>
</evidence>
<dbReference type="PROSITE" id="PS50887">
    <property type="entry name" value="GGDEF"/>
    <property type="match status" value="1"/>
</dbReference>
<feature type="domain" description="PAS" evidence="1">
    <location>
        <begin position="9"/>
        <end position="75"/>
    </location>
</feature>
<accession>A0A1A8TSU0</accession>
<protein>
    <submittedName>
        <fullName evidence="3">Putative diguanylate cyclase YdaM</fullName>
        <ecNumber evidence="3">2.7.7.65</ecNumber>
    </submittedName>
</protein>
<keyword evidence="3" id="KW-0808">Transferase</keyword>
<dbReference type="CDD" id="cd00130">
    <property type="entry name" value="PAS"/>
    <property type="match status" value="1"/>
</dbReference>
<dbReference type="PANTHER" id="PTHR44757">
    <property type="entry name" value="DIGUANYLATE CYCLASE DGCP"/>
    <property type="match status" value="1"/>
</dbReference>
<evidence type="ECO:0000313" key="4">
    <source>
        <dbReference type="Proteomes" id="UP000092544"/>
    </source>
</evidence>
<dbReference type="InterPro" id="IPR052155">
    <property type="entry name" value="Biofilm_reg_signaling"/>
</dbReference>
<dbReference type="CDD" id="cd01949">
    <property type="entry name" value="GGDEF"/>
    <property type="match status" value="1"/>
</dbReference>
<keyword evidence="4" id="KW-1185">Reference proteome</keyword>
<dbReference type="Gene3D" id="3.30.450.20">
    <property type="entry name" value="PAS domain"/>
    <property type="match status" value="1"/>
</dbReference>
<sequence>MKASELIGLSDVLELMLDAVCVVDRFGHFVFVSAAFENMFGYSPSEVIGQSMERMVFPEDKLKTAKVVETLLNGEVQPRFENRWLHKDGRIVHVLWSARWSEEHQVRIAVAHDITERKIIESRLVYMAAHDQLTGLPNRSFFLERLEGGLLRVNQNESDPSPVVLFVDIDGFKQVNDNYGHGVGDKLLQLIAQRLQH</sequence>
<dbReference type="SMART" id="SM00091">
    <property type="entry name" value="PAS"/>
    <property type="match status" value="1"/>
</dbReference>
<dbReference type="EC" id="2.7.7.65" evidence="3"/>
<dbReference type="PROSITE" id="PS50112">
    <property type="entry name" value="PAS"/>
    <property type="match status" value="1"/>
</dbReference>
<dbReference type="STRING" id="1792290.MSP8886_03823"/>